<reference evidence="5 6" key="1">
    <citation type="submission" date="2018-04" db="EMBL/GenBank/DDBJ databases">
        <title>Genomic Encyclopedia of Archaeal and Bacterial Type Strains, Phase II (KMG-II): from individual species to whole genera.</title>
        <authorList>
            <person name="Goeker M."/>
        </authorList>
    </citation>
    <scope>NUCLEOTIDE SEQUENCE [LARGE SCALE GENOMIC DNA]</scope>
    <source>
        <strain evidence="5 6">DSM 25521</strain>
    </source>
</reference>
<dbReference type="SUPFAM" id="SSF46785">
    <property type="entry name" value="Winged helix' DNA-binding domain"/>
    <property type="match status" value="1"/>
</dbReference>
<name>A0A2T4ZHI9_9HYPH</name>
<dbReference type="PRINTS" id="PR00035">
    <property type="entry name" value="HTHGNTR"/>
</dbReference>
<dbReference type="Pfam" id="PF00392">
    <property type="entry name" value="GntR"/>
    <property type="match status" value="1"/>
</dbReference>
<organism evidence="5 6">
    <name type="scientific">Phreatobacter oligotrophus</name>
    <dbReference type="NCBI Taxonomy" id="1122261"/>
    <lineage>
        <taxon>Bacteria</taxon>
        <taxon>Pseudomonadati</taxon>
        <taxon>Pseudomonadota</taxon>
        <taxon>Alphaproteobacteria</taxon>
        <taxon>Hyphomicrobiales</taxon>
        <taxon>Phreatobacteraceae</taxon>
        <taxon>Phreatobacter</taxon>
    </lineage>
</organism>
<evidence type="ECO:0000256" key="1">
    <source>
        <dbReference type="ARBA" id="ARBA00023015"/>
    </source>
</evidence>
<gene>
    <name evidence="5" type="ORF">C8P69_101112</name>
</gene>
<evidence type="ECO:0000259" key="4">
    <source>
        <dbReference type="PROSITE" id="PS50949"/>
    </source>
</evidence>
<comment type="caution">
    <text evidence="5">The sequence shown here is derived from an EMBL/GenBank/DDBJ whole genome shotgun (WGS) entry which is preliminary data.</text>
</comment>
<evidence type="ECO:0000313" key="5">
    <source>
        <dbReference type="EMBL" id="PTM61444.1"/>
    </source>
</evidence>
<dbReference type="SMART" id="SM00345">
    <property type="entry name" value="HTH_GNTR"/>
    <property type="match status" value="1"/>
</dbReference>
<proteinExistence type="predicted"/>
<dbReference type="PROSITE" id="PS50949">
    <property type="entry name" value="HTH_GNTR"/>
    <property type="match status" value="1"/>
</dbReference>
<keyword evidence="3" id="KW-0804">Transcription</keyword>
<dbReference type="GO" id="GO:0003677">
    <property type="term" value="F:DNA binding"/>
    <property type="evidence" value="ECO:0007669"/>
    <property type="project" value="UniProtKB-KW"/>
</dbReference>
<protein>
    <submittedName>
        <fullName evidence="5">GntR family transcriptional regulator</fullName>
    </submittedName>
</protein>
<dbReference type="InterPro" id="IPR000524">
    <property type="entry name" value="Tscrpt_reg_HTH_GntR"/>
</dbReference>
<dbReference type="Pfam" id="PF07702">
    <property type="entry name" value="UTRA"/>
    <property type="match status" value="1"/>
</dbReference>
<dbReference type="GO" id="GO:0003700">
    <property type="term" value="F:DNA-binding transcription factor activity"/>
    <property type="evidence" value="ECO:0007669"/>
    <property type="project" value="InterPro"/>
</dbReference>
<keyword evidence="6" id="KW-1185">Reference proteome</keyword>
<dbReference type="EMBL" id="PZZL01000001">
    <property type="protein sequence ID" value="PTM61444.1"/>
    <property type="molecule type" value="Genomic_DNA"/>
</dbReference>
<dbReference type="CDD" id="cd07377">
    <property type="entry name" value="WHTH_GntR"/>
    <property type="match status" value="1"/>
</dbReference>
<dbReference type="Gene3D" id="3.40.1410.10">
    <property type="entry name" value="Chorismate lyase-like"/>
    <property type="match status" value="1"/>
</dbReference>
<evidence type="ECO:0000256" key="3">
    <source>
        <dbReference type="ARBA" id="ARBA00023163"/>
    </source>
</evidence>
<accession>A0A2T4ZHI9</accession>
<keyword evidence="2" id="KW-0238">DNA-binding</keyword>
<dbReference type="FunFam" id="1.10.10.10:FF:000079">
    <property type="entry name" value="GntR family transcriptional regulator"/>
    <property type="match status" value="1"/>
</dbReference>
<dbReference type="AlphaFoldDB" id="A0A2T4ZHI9"/>
<dbReference type="PANTHER" id="PTHR44846">
    <property type="entry name" value="MANNOSYL-D-GLYCERATE TRANSPORT/METABOLISM SYSTEM REPRESSOR MNGR-RELATED"/>
    <property type="match status" value="1"/>
</dbReference>
<evidence type="ECO:0000313" key="6">
    <source>
        <dbReference type="Proteomes" id="UP000241808"/>
    </source>
</evidence>
<feature type="domain" description="HTH gntR-type" evidence="4">
    <location>
        <begin position="16"/>
        <end position="84"/>
    </location>
</feature>
<dbReference type="PANTHER" id="PTHR44846:SF1">
    <property type="entry name" value="MANNOSYL-D-GLYCERATE TRANSPORT_METABOLISM SYSTEM REPRESSOR MNGR-RELATED"/>
    <property type="match status" value="1"/>
</dbReference>
<dbReference type="InterPro" id="IPR036388">
    <property type="entry name" value="WH-like_DNA-bd_sf"/>
</dbReference>
<keyword evidence="1" id="KW-0805">Transcription regulation</keyword>
<evidence type="ECO:0000256" key="2">
    <source>
        <dbReference type="ARBA" id="ARBA00023125"/>
    </source>
</evidence>
<dbReference type="Gene3D" id="1.10.10.10">
    <property type="entry name" value="Winged helix-like DNA-binding domain superfamily/Winged helix DNA-binding domain"/>
    <property type="match status" value="1"/>
</dbReference>
<dbReference type="SUPFAM" id="SSF64288">
    <property type="entry name" value="Chorismate lyase-like"/>
    <property type="match status" value="1"/>
</dbReference>
<dbReference type="InterPro" id="IPR028978">
    <property type="entry name" value="Chorismate_lyase_/UTRA_dom_sf"/>
</dbReference>
<dbReference type="Proteomes" id="UP000241808">
    <property type="component" value="Unassembled WGS sequence"/>
</dbReference>
<dbReference type="GO" id="GO:0045892">
    <property type="term" value="P:negative regulation of DNA-templated transcription"/>
    <property type="evidence" value="ECO:0007669"/>
    <property type="project" value="TreeGrafter"/>
</dbReference>
<dbReference type="SMART" id="SM00866">
    <property type="entry name" value="UTRA"/>
    <property type="match status" value="1"/>
</dbReference>
<dbReference type="InterPro" id="IPR011663">
    <property type="entry name" value="UTRA"/>
</dbReference>
<sequence>MAITGKADPGRVIGFLPLYRQVKERLVRRIADGEWQAGRAIPSEMQIAAELGVSQGTVRKALDEMTAERLLIRRQGVGTFVASHDEDRILFQFFKLGRDDGRRVFPDSSVLSVGEQPSDATEAARLGIRRGTRVVRIHRLRSLGGAIAVSERIVVPSARFAGLAACDPVPNNLYGLYAERYGVTVARASESLKAVACPPDDAAHLGLAPGSPVLAIDRLALDLDGQKVEWRVSLCRTDQFHYTSDLK</sequence>
<dbReference type="InterPro" id="IPR036390">
    <property type="entry name" value="WH_DNA-bd_sf"/>
</dbReference>
<dbReference type="InterPro" id="IPR050679">
    <property type="entry name" value="Bact_HTH_transcr_reg"/>
</dbReference>
<dbReference type="RefSeq" id="WP_245901813.1">
    <property type="nucleotide sequence ID" value="NZ_PZZL01000001.1"/>
</dbReference>